<evidence type="ECO:0000256" key="1">
    <source>
        <dbReference type="ARBA" id="ARBA00004141"/>
    </source>
</evidence>
<evidence type="ECO:0000256" key="4">
    <source>
        <dbReference type="ARBA" id="ARBA00023136"/>
    </source>
</evidence>
<dbReference type="RefSeq" id="WP_229666499.1">
    <property type="nucleotide sequence ID" value="NZ_BAAAWV010000001.1"/>
</dbReference>
<evidence type="ECO:0000256" key="6">
    <source>
        <dbReference type="SAM" id="MobiDB-lite"/>
    </source>
</evidence>
<dbReference type="Gene3D" id="1.10.3720.10">
    <property type="entry name" value="MetI-like"/>
    <property type="match status" value="1"/>
</dbReference>
<feature type="transmembrane region" description="Helical" evidence="5">
    <location>
        <begin position="242"/>
        <end position="266"/>
    </location>
</feature>
<feature type="domain" description="ABC transmembrane type-1" evidence="7">
    <location>
        <begin position="108"/>
        <end position="323"/>
    </location>
</feature>
<dbReference type="PANTHER" id="PTHR43496:SF1">
    <property type="entry name" value="POLYGALACTURONAN_RHAMNOGALACTURONAN TRANSPORT SYSTEM PERMEASE PROTEIN YTEP"/>
    <property type="match status" value="1"/>
</dbReference>
<keyword evidence="4 5" id="KW-0472">Membrane</keyword>
<evidence type="ECO:0000313" key="8">
    <source>
        <dbReference type="EMBL" id="GGH05464.1"/>
    </source>
</evidence>
<protein>
    <submittedName>
        <fullName evidence="8">Protein LplB</fullName>
    </submittedName>
</protein>
<dbReference type="SUPFAM" id="SSF161098">
    <property type="entry name" value="MetI-like"/>
    <property type="match status" value="1"/>
</dbReference>
<keyword evidence="9" id="KW-1185">Reference proteome</keyword>
<proteinExistence type="inferred from homology"/>
<dbReference type="InterPro" id="IPR000515">
    <property type="entry name" value="MetI-like"/>
</dbReference>
<reference evidence="9" key="1">
    <citation type="journal article" date="2019" name="Int. J. Syst. Evol. Microbiol.">
        <title>The Global Catalogue of Microorganisms (GCM) 10K type strain sequencing project: providing services to taxonomists for standard genome sequencing and annotation.</title>
        <authorList>
            <consortium name="The Broad Institute Genomics Platform"/>
            <consortium name="The Broad Institute Genome Sequencing Center for Infectious Disease"/>
            <person name="Wu L."/>
            <person name="Ma J."/>
        </authorList>
    </citation>
    <scope>NUCLEOTIDE SEQUENCE [LARGE SCALE GENOMIC DNA]</scope>
    <source>
        <strain evidence="9">CGMCC 1.1927</strain>
    </source>
</reference>
<evidence type="ECO:0000313" key="9">
    <source>
        <dbReference type="Proteomes" id="UP000596938"/>
    </source>
</evidence>
<dbReference type="PANTHER" id="PTHR43496">
    <property type="entry name" value="PROTEIN LPLB"/>
    <property type="match status" value="1"/>
</dbReference>
<evidence type="ECO:0000259" key="7">
    <source>
        <dbReference type="PROSITE" id="PS50928"/>
    </source>
</evidence>
<feature type="transmembrane region" description="Helical" evidence="5">
    <location>
        <begin position="154"/>
        <end position="179"/>
    </location>
</feature>
<comment type="similarity">
    <text evidence="5">Belongs to the binding-protein-dependent transport system permease family.</text>
</comment>
<evidence type="ECO:0000256" key="2">
    <source>
        <dbReference type="ARBA" id="ARBA00022692"/>
    </source>
</evidence>
<dbReference type="EMBL" id="BMKU01000011">
    <property type="protein sequence ID" value="GGH05464.1"/>
    <property type="molecule type" value="Genomic_DNA"/>
</dbReference>
<evidence type="ECO:0000256" key="3">
    <source>
        <dbReference type="ARBA" id="ARBA00022989"/>
    </source>
</evidence>
<dbReference type="CDD" id="cd06261">
    <property type="entry name" value="TM_PBP2"/>
    <property type="match status" value="1"/>
</dbReference>
<evidence type="ECO:0000256" key="5">
    <source>
        <dbReference type="RuleBase" id="RU363032"/>
    </source>
</evidence>
<keyword evidence="2 5" id="KW-0812">Transmembrane</keyword>
<feature type="transmembrane region" description="Helical" evidence="5">
    <location>
        <begin position="199"/>
        <end position="221"/>
    </location>
</feature>
<feature type="transmembrane region" description="Helical" evidence="5">
    <location>
        <begin position="48"/>
        <end position="66"/>
    </location>
</feature>
<organism evidence="8 9">
    <name type="scientific">Pseudarthrobacter polychromogenes</name>
    <dbReference type="NCBI Taxonomy" id="1676"/>
    <lineage>
        <taxon>Bacteria</taxon>
        <taxon>Bacillati</taxon>
        <taxon>Actinomycetota</taxon>
        <taxon>Actinomycetes</taxon>
        <taxon>Micrococcales</taxon>
        <taxon>Micrococcaceae</taxon>
        <taxon>Pseudarthrobacter</taxon>
    </lineage>
</organism>
<dbReference type="InterPro" id="IPR035906">
    <property type="entry name" value="MetI-like_sf"/>
</dbReference>
<feature type="transmembrane region" description="Helical" evidence="5">
    <location>
        <begin position="301"/>
        <end position="327"/>
    </location>
</feature>
<comment type="subcellular location">
    <subcellularLocation>
        <location evidence="5">Cell membrane</location>
        <topology evidence="5">Multi-pass membrane protein</topology>
    </subcellularLocation>
    <subcellularLocation>
        <location evidence="1">Membrane</location>
        <topology evidence="1">Multi-pass membrane protein</topology>
    </subcellularLocation>
</comment>
<feature type="transmembrane region" description="Helical" evidence="5">
    <location>
        <begin position="112"/>
        <end position="133"/>
    </location>
</feature>
<gene>
    <name evidence="8" type="primary">lplB</name>
    <name evidence="8" type="ORF">GCM10011577_32160</name>
</gene>
<name>A0ABQ1XWG1_9MICC</name>
<dbReference type="Proteomes" id="UP000596938">
    <property type="component" value="Unassembled WGS sequence"/>
</dbReference>
<accession>A0ABQ1XWG1</accession>
<sequence>MSQLTDALASNIGHGQGPGTDAGKSSKPRKPPKVPRGKFSVHFAHYKWLYLLLVPGVVYFAVFRYAPMYGVSIAFKDYVPFLGVNGSPWVGTQHFQDFFSNPDFPRLLGNTLILAFLNLGIAFPLTIVLALLLNEVRLSILKRTVQTLVYIPHFLSWTIVASLSFLLFALDFGPLFLFLNNVMGTNIDFLSDPNWFRPLIVLQEIWKNTGWGTIIFLAALATVDQDQYEAAIIDGAGRFRRVWHITLPGIRSTIIVMLILAIGQMLNTGFEQIYLMTNALNRSVADVFDTYVYFVGITQGAYSYSTAVGLFKSLVGIVLIFGTNALAKRFNQSGLF</sequence>
<feature type="region of interest" description="Disordered" evidence="6">
    <location>
        <begin position="1"/>
        <end position="34"/>
    </location>
</feature>
<keyword evidence="5" id="KW-0813">Transport</keyword>
<dbReference type="Pfam" id="PF00528">
    <property type="entry name" value="BPD_transp_1"/>
    <property type="match status" value="1"/>
</dbReference>
<dbReference type="PROSITE" id="PS50928">
    <property type="entry name" value="ABC_TM1"/>
    <property type="match status" value="1"/>
</dbReference>
<comment type="caution">
    <text evidence="8">The sequence shown here is derived from an EMBL/GenBank/DDBJ whole genome shotgun (WGS) entry which is preliminary data.</text>
</comment>
<keyword evidence="3 5" id="KW-1133">Transmembrane helix</keyword>